<evidence type="ECO:0000313" key="9">
    <source>
        <dbReference type="Proteomes" id="UP000314294"/>
    </source>
</evidence>
<comment type="caution">
    <text evidence="8">The sequence shown here is derived from an EMBL/GenBank/DDBJ whole genome shotgun (WGS) entry which is preliminary data.</text>
</comment>
<feature type="domain" description="PARP catalytic" evidence="7">
    <location>
        <begin position="195"/>
        <end position="275"/>
    </location>
</feature>
<dbReference type="GO" id="GO:0003950">
    <property type="term" value="F:NAD+ poly-ADP-ribosyltransferase activity"/>
    <property type="evidence" value="ECO:0007669"/>
    <property type="project" value="InterPro"/>
</dbReference>
<dbReference type="Proteomes" id="UP000314294">
    <property type="component" value="Unassembled WGS sequence"/>
</dbReference>
<comment type="similarity">
    <text evidence="6">Belongs to the ARTD/PARP family.</text>
</comment>
<accession>A0A4Z2F987</accession>
<dbReference type="EMBL" id="SRLO01001490">
    <property type="protein sequence ID" value="TNN37433.1"/>
    <property type="molecule type" value="Genomic_DNA"/>
</dbReference>
<dbReference type="InterPro" id="IPR051838">
    <property type="entry name" value="ARTD_PARP"/>
</dbReference>
<keyword evidence="5" id="KW-0520">NAD</keyword>
<evidence type="ECO:0000259" key="7">
    <source>
        <dbReference type="PROSITE" id="PS51059"/>
    </source>
</evidence>
<dbReference type="OrthoDB" id="109543at2759"/>
<reference evidence="8 9" key="1">
    <citation type="submission" date="2019-03" db="EMBL/GenBank/DDBJ databases">
        <title>First draft genome of Liparis tanakae, snailfish: a comprehensive survey of snailfish specific genes.</title>
        <authorList>
            <person name="Kim W."/>
            <person name="Song I."/>
            <person name="Jeong J.-H."/>
            <person name="Kim D."/>
            <person name="Kim S."/>
            <person name="Ryu S."/>
            <person name="Song J.Y."/>
            <person name="Lee S.K."/>
        </authorList>
    </citation>
    <scope>NUCLEOTIDE SEQUENCE [LARGE SCALE GENOMIC DNA]</scope>
    <source>
        <tissue evidence="8">Muscle</tissue>
    </source>
</reference>
<evidence type="ECO:0000313" key="8">
    <source>
        <dbReference type="EMBL" id="TNN37433.1"/>
    </source>
</evidence>
<evidence type="ECO:0000256" key="1">
    <source>
        <dbReference type="ARBA" id="ARBA00022676"/>
    </source>
</evidence>
<gene>
    <name evidence="8" type="primary">PARP6_0</name>
    <name evidence="8" type="ORF">EYF80_052408</name>
</gene>
<dbReference type="InterPro" id="IPR012317">
    <property type="entry name" value="Poly(ADP-ribose)pol_cat_dom"/>
</dbReference>
<evidence type="ECO:0000256" key="3">
    <source>
        <dbReference type="ARBA" id="ARBA00022695"/>
    </source>
</evidence>
<evidence type="ECO:0000256" key="2">
    <source>
        <dbReference type="ARBA" id="ARBA00022679"/>
    </source>
</evidence>
<dbReference type="GO" id="GO:0016779">
    <property type="term" value="F:nucleotidyltransferase activity"/>
    <property type="evidence" value="ECO:0007669"/>
    <property type="project" value="UniProtKB-KW"/>
</dbReference>
<sequence>MRNFPHGREGGGRQGGGGALLCLTLQRVDRSPSFPLIQDTVLKGKLSVPELRVTRLMNRSISCTMKNPKGELFSYPPNSQTVAVPAARAPAQITTRQLIELFFSSQAGGHCKNIPTLEYGFLVQIMKYSEQRIPTLNEYCVVCDEQHVFQNGSMLKVVDLLVAMCRAALESPRKSIIFEPYPSVVDPNDPKTLAFNPKGSYLEIKKQMDKLDPLAHPLLQWIISSNRSHIVKLPLSRQLKFMHTSHQFLLLSSPPAKEARFRTAKKLYGSTFAFQ</sequence>
<proteinExistence type="inferred from homology"/>
<keyword evidence="9" id="KW-1185">Reference proteome</keyword>
<keyword evidence="3" id="KW-0548">Nucleotidyltransferase</keyword>
<protein>
    <submittedName>
        <fullName evidence="8">Poly [ADP-ribose] polymerase 6</fullName>
    </submittedName>
</protein>
<organism evidence="8 9">
    <name type="scientific">Liparis tanakae</name>
    <name type="common">Tanaka's snailfish</name>
    <dbReference type="NCBI Taxonomy" id="230148"/>
    <lineage>
        <taxon>Eukaryota</taxon>
        <taxon>Metazoa</taxon>
        <taxon>Chordata</taxon>
        <taxon>Craniata</taxon>
        <taxon>Vertebrata</taxon>
        <taxon>Euteleostomi</taxon>
        <taxon>Actinopterygii</taxon>
        <taxon>Neopterygii</taxon>
        <taxon>Teleostei</taxon>
        <taxon>Neoteleostei</taxon>
        <taxon>Acanthomorphata</taxon>
        <taxon>Eupercaria</taxon>
        <taxon>Perciformes</taxon>
        <taxon>Cottioidei</taxon>
        <taxon>Cottales</taxon>
        <taxon>Liparidae</taxon>
        <taxon>Liparis</taxon>
    </lineage>
</organism>
<evidence type="ECO:0000256" key="4">
    <source>
        <dbReference type="ARBA" id="ARBA00022765"/>
    </source>
</evidence>
<dbReference type="PANTHER" id="PTHR21328">
    <property type="entry name" value="POLY ADP-RIBOSE POLYMERASE FAMILY, MEMBER PARP"/>
    <property type="match status" value="1"/>
</dbReference>
<keyword evidence="4" id="KW-0013">ADP-ribosylation</keyword>
<name>A0A4Z2F987_9TELE</name>
<keyword evidence="2" id="KW-0808">Transferase</keyword>
<dbReference type="PROSITE" id="PS51059">
    <property type="entry name" value="PARP_CATALYTIC"/>
    <property type="match status" value="1"/>
</dbReference>
<keyword evidence="1" id="KW-0328">Glycosyltransferase</keyword>
<dbReference type="AlphaFoldDB" id="A0A4Z2F987"/>
<evidence type="ECO:0000256" key="5">
    <source>
        <dbReference type="ARBA" id="ARBA00023027"/>
    </source>
</evidence>
<evidence type="ECO:0000256" key="6">
    <source>
        <dbReference type="ARBA" id="ARBA00024347"/>
    </source>
</evidence>